<dbReference type="Gene3D" id="3.90.70.10">
    <property type="entry name" value="Cysteine proteinases"/>
    <property type="match status" value="1"/>
</dbReference>
<organism evidence="3 4">
    <name type="scientific">Corynebacterium mastitidis</name>
    <dbReference type="NCBI Taxonomy" id="161890"/>
    <lineage>
        <taxon>Bacteria</taxon>
        <taxon>Bacillati</taxon>
        <taxon>Actinomycetota</taxon>
        <taxon>Actinomycetes</taxon>
        <taxon>Mycobacteriales</taxon>
        <taxon>Corynebacteriaceae</taxon>
        <taxon>Corynebacterium</taxon>
    </lineage>
</organism>
<feature type="chain" id="PRO_5046827563" evidence="1">
    <location>
        <begin position="25"/>
        <end position="226"/>
    </location>
</feature>
<keyword evidence="4" id="KW-1185">Reference proteome</keyword>
<feature type="signal peptide" evidence="1">
    <location>
        <begin position="1"/>
        <end position="24"/>
    </location>
</feature>
<sequence length="226" mass="23872">MLPHVKRTLTAAALAASISATGLAGPVQAGAVGLDDVASWAASAAKSGTNAARFHYIKQDQGQENQWSDCGPASMLMALLDNGGSLPASYTRASQGQAMTDLRKEAPSAGNVRYNHLTDNDIVAILAKRGVPGTVYGNGAMGEVINQLKAGKKAIVLTQTGLIPNEKGDPGFGHFVYVSGYNKRTNTFTVNDPLKREERAHQVSDKELLRLITTPAEGNSQWALVI</sequence>
<protein>
    <submittedName>
        <fullName evidence="3">C39 family peptidase</fullName>
    </submittedName>
</protein>
<dbReference type="Proteomes" id="UP001359781">
    <property type="component" value="Unassembled WGS sequence"/>
</dbReference>
<dbReference type="EMBL" id="JBAHVJ010000002">
    <property type="protein sequence ID" value="MEJ4099131.1"/>
    <property type="molecule type" value="Genomic_DNA"/>
</dbReference>
<proteinExistence type="predicted"/>
<dbReference type="Pfam" id="PF13529">
    <property type="entry name" value="Peptidase_C39_2"/>
    <property type="match status" value="1"/>
</dbReference>
<reference evidence="3 4" key="1">
    <citation type="submission" date="2024-02" db="EMBL/GenBank/DDBJ databases">
        <title>Whole genome sequencing and characterization of Corynebacterium isolated from the ocular surface of dry eye disease sufferers.</title>
        <authorList>
            <person name="Naqvi M."/>
        </authorList>
    </citation>
    <scope>NUCLEOTIDE SEQUENCE [LARGE SCALE GENOMIC DNA]</scope>
    <source>
        <strain evidence="3 4">PCRF</strain>
    </source>
</reference>
<evidence type="ECO:0000313" key="4">
    <source>
        <dbReference type="Proteomes" id="UP001359781"/>
    </source>
</evidence>
<feature type="domain" description="Peptidase C39-like" evidence="2">
    <location>
        <begin position="54"/>
        <end position="193"/>
    </location>
</feature>
<keyword evidence="1" id="KW-0732">Signal</keyword>
<evidence type="ECO:0000256" key="1">
    <source>
        <dbReference type="SAM" id="SignalP"/>
    </source>
</evidence>
<comment type="caution">
    <text evidence="3">The sequence shown here is derived from an EMBL/GenBank/DDBJ whole genome shotgun (WGS) entry which is preliminary data.</text>
</comment>
<name>A0ABU8NVZ0_9CORY</name>
<accession>A0ABU8NVZ0</accession>
<evidence type="ECO:0000259" key="2">
    <source>
        <dbReference type="Pfam" id="PF13529"/>
    </source>
</evidence>
<evidence type="ECO:0000313" key="3">
    <source>
        <dbReference type="EMBL" id="MEJ4099131.1"/>
    </source>
</evidence>
<dbReference type="RefSeq" id="WP_337889712.1">
    <property type="nucleotide sequence ID" value="NZ_JBAHVI010000003.1"/>
</dbReference>
<gene>
    <name evidence="3" type="ORF">V5S96_01980</name>
</gene>
<dbReference type="InterPro" id="IPR039564">
    <property type="entry name" value="Peptidase_C39-like"/>
</dbReference>